<dbReference type="Pfam" id="PF09438">
    <property type="entry name" value="DUF2017"/>
    <property type="match status" value="1"/>
</dbReference>
<gene>
    <name evidence="1" type="ORF">P7079_02915</name>
</gene>
<dbReference type="EMBL" id="CP121208">
    <property type="protein sequence ID" value="WFM83945.1"/>
    <property type="molecule type" value="Genomic_DNA"/>
</dbReference>
<dbReference type="Proteomes" id="UP001215216">
    <property type="component" value="Chromosome"/>
</dbReference>
<name>A0ABY8G176_9ACTO</name>
<keyword evidence="2" id="KW-1185">Reference proteome</keyword>
<evidence type="ECO:0000313" key="2">
    <source>
        <dbReference type="Proteomes" id="UP001215216"/>
    </source>
</evidence>
<sequence>MMAFRPTRGGYEARATDDERAMLASLASDLVFMMGSDMNREVERREEVAGRNGSTDADFFDALELELAGVEEAAHAAVADEPQMNFDDDLPSDYAMEVLFPDMSENPQEAQTLRELTEDSIAGGKIENLTTFFMQLNAIETPANAGDSAMSIGDRVWVSNEDASAWLASLNDIRLVLAARLEIDSDEKATEIFERAGLFTTHSNRMADDIPEVSTPEDMMAVLYAMSTWWQESLVASVRAKEARR</sequence>
<proteinExistence type="predicted"/>
<evidence type="ECO:0000313" key="1">
    <source>
        <dbReference type="EMBL" id="WFM83945.1"/>
    </source>
</evidence>
<dbReference type="InterPro" id="IPR018561">
    <property type="entry name" value="AosR"/>
</dbReference>
<accession>A0ABY8G176</accession>
<reference evidence="1 2" key="1">
    <citation type="submission" date="2023-03" db="EMBL/GenBank/DDBJ databases">
        <title>Complete genome of Arcanobacterium canis strain DSM 25104 isolated in 2010 from a canine otitis externa in Germany.</title>
        <authorList>
            <person name="Borowiak M."/>
            <person name="Kreitlow A."/>
            <person name="Malorny B."/>
            <person name="Laemmler C."/>
            <person name="Prenger-Berninghoff E."/>
            <person name="Ploetz M."/>
            <person name="Abdulmawjood A."/>
        </authorList>
    </citation>
    <scope>NUCLEOTIDE SEQUENCE [LARGE SCALE GENOMIC DNA]</scope>
    <source>
        <strain evidence="1 2">DSM 25104</strain>
    </source>
</reference>
<dbReference type="RefSeq" id="WP_278013340.1">
    <property type="nucleotide sequence ID" value="NZ_CP121208.1"/>
</dbReference>
<protein>
    <submittedName>
        <fullName evidence="1">DUF2017 family protein</fullName>
    </submittedName>
</protein>
<organism evidence="1 2">
    <name type="scientific">Arcanobacterium canis</name>
    <dbReference type="NCBI Taxonomy" id="999183"/>
    <lineage>
        <taxon>Bacteria</taxon>
        <taxon>Bacillati</taxon>
        <taxon>Actinomycetota</taxon>
        <taxon>Actinomycetes</taxon>
        <taxon>Actinomycetales</taxon>
        <taxon>Actinomycetaceae</taxon>
        <taxon>Arcanobacterium</taxon>
    </lineage>
</organism>